<proteinExistence type="predicted"/>
<evidence type="ECO:0000313" key="1">
    <source>
        <dbReference type="EMBL" id="CVK15683.1"/>
    </source>
</evidence>
<dbReference type="EMBL" id="FCOR01000002">
    <property type="protein sequence ID" value="CVK15683.1"/>
    <property type="molecule type" value="Genomic_DNA"/>
</dbReference>
<dbReference type="AlphaFoldDB" id="A0A0X3AN79"/>
<dbReference type="Proteomes" id="UP000182761">
    <property type="component" value="Unassembled WGS sequence"/>
</dbReference>
<sequence>MGVIIRLSMYVLFNEMNRTVNNYSFTPCFQVDVKNGLVIKLI</sequence>
<protein>
    <submittedName>
        <fullName evidence="1">Uncharacterized protein</fullName>
    </submittedName>
</protein>
<gene>
    <name evidence="1" type="ORF">Ga0061079_102234</name>
</gene>
<name>A0A0X3AN79_9FLAO</name>
<organism evidence="1 2">
    <name type="scientific">Apibacter mensalis</name>
    <dbReference type="NCBI Taxonomy" id="1586267"/>
    <lineage>
        <taxon>Bacteria</taxon>
        <taxon>Pseudomonadati</taxon>
        <taxon>Bacteroidota</taxon>
        <taxon>Flavobacteriia</taxon>
        <taxon>Flavobacteriales</taxon>
        <taxon>Weeksellaceae</taxon>
        <taxon>Apibacter</taxon>
    </lineage>
</organism>
<keyword evidence="2" id="KW-1185">Reference proteome</keyword>
<evidence type="ECO:0000313" key="2">
    <source>
        <dbReference type="Proteomes" id="UP000182761"/>
    </source>
</evidence>
<accession>A0A0X3AN79</accession>
<reference evidence="1 2" key="1">
    <citation type="submission" date="2016-01" db="EMBL/GenBank/DDBJ databases">
        <authorList>
            <person name="McClelland M."/>
            <person name="Jain A."/>
            <person name="Saraogi P."/>
            <person name="Mendelson R."/>
            <person name="Westerman R."/>
            <person name="SanMiguel P."/>
            <person name="Csonka L."/>
        </authorList>
    </citation>
    <scope>NUCLEOTIDE SEQUENCE [LARGE SCALE GENOMIC DNA]</scope>
    <source>
        <strain evidence="1 2">R-53146</strain>
    </source>
</reference>